<feature type="transmembrane region" description="Helical" evidence="8">
    <location>
        <begin position="151"/>
        <end position="169"/>
    </location>
</feature>
<dbReference type="GO" id="GO:0005886">
    <property type="term" value="C:plasma membrane"/>
    <property type="evidence" value="ECO:0007669"/>
    <property type="project" value="UniProtKB-SubCell"/>
</dbReference>
<dbReference type="Proteomes" id="UP000245590">
    <property type="component" value="Unassembled WGS sequence"/>
</dbReference>
<evidence type="ECO:0000256" key="8">
    <source>
        <dbReference type="SAM" id="Phobius"/>
    </source>
</evidence>
<dbReference type="Pfam" id="PF07690">
    <property type="entry name" value="MFS_1"/>
    <property type="match status" value="1"/>
</dbReference>
<dbReference type="RefSeq" id="WP_109276482.1">
    <property type="nucleotide sequence ID" value="NZ_QFKX01000005.1"/>
</dbReference>
<dbReference type="PANTHER" id="PTHR42718">
    <property type="entry name" value="MAJOR FACILITATOR SUPERFAMILY MULTIDRUG TRANSPORTER MFSC"/>
    <property type="match status" value="1"/>
</dbReference>
<evidence type="ECO:0000256" key="5">
    <source>
        <dbReference type="ARBA" id="ARBA00022692"/>
    </source>
</evidence>
<evidence type="ECO:0000313" key="10">
    <source>
        <dbReference type="EMBL" id="PWH05519.1"/>
    </source>
</evidence>
<dbReference type="CDD" id="cd17503">
    <property type="entry name" value="MFS_LmrB_MDR_like"/>
    <property type="match status" value="1"/>
</dbReference>
<evidence type="ECO:0000256" key="4">
    <source>
        <dbReference type="ARBA" id="ARBA00022475"/>
    </source>
</evidence>
<evidence type="ECO:0000256" key="2">
    <source>
        <dbReference type="ARBA" id="ARBA00008537"/>
    </source>
</evidence>
<feature type="domain" description="Major facilitator superfamily (MFS) profile" evidence="9">
    <location>
        <begin position="23"/>
        <end position="491"/>
    </location>
</feature>
<evidence type="ECO:0000256" key="6">
    <source>
        <dbReference type="ARBA" id="ARBA00022989"/>
    </source>
</evidence>
<feature type="transmembrane region" description="Helical" evidence="8">
    <location>
        <begin position="65"/>
        <end position="82"/>
    </location>
</feature>
<name>A0A2U2RI12_9MICO</name>
<protein>
    <submittedName>
        <fullName evidence="10">MFS transporter</fullName>
    </submittedName>
</protein>
<keyword evidence="6 8" id="KW-1133">Transmembrane helix</keyword>
<evidence type="ECO:0000256" key="3">
    <source>
        <dbReference type="ARBA" id="ARBA00022448"/>
    </source>
</evidence>
<dbReference type="InterPro" id="IPR036259">
    <property type="entry name" value="MFS_trans_sf"/>
</dbReference>
<keyword evidence="3" id="KW-0813">Transport</keyword>
<feature type="transmembrane region" description="Helical" evidence="8">
    <location>
        <begin position="326"/>
        <end position="346"/>
    </location>
</feature>
<dbReference type="OrthoDB" id="9812221at2"/>
<feature type="transmembrane region" description="Helical" evidence="8">
    <location>
        <begin position="467"/>
        <end position="486"/>
    </location>
</feature>
<organism evidence="10 11">
    <name type="scientific">Brachybacterium endophyticum</name>
    <dbReference type="NCBI Taxonomy" id="2182385"/>
    <lineage>
        <taxon>Bacteria</taxon>
        <taxon>Bacillati</taxon>
        <taxon>Actinomycetota</taxon>
        <taxon>Actinomycetes</taxon>
        <taxon>Micrococcales</taxon>
        <taxon>Dermabacteraceae</taxon>
        <taxon>Brachybacterium</taxon>
    </lineage>
</organism>
<feature type="transmembrane region" description="Helical" evidence="8">
    <location>
        <begin position="23"/>
        <end position="45"/>
    </location>
</feature>
<comment type="subcellular location">
    <subcellularLocation>
        <location evidence="1">Cell membrane</location>
        <topology evidence="1">Multi-pass membrane protein</topology>
    </subcellularLocation>
</comment>
<evidence type="ECO:0000313" key="11">
    <source>
        <dbReference type="Proteomes" id="UP000245590"/>
    </source>
</evidence>
<comment type="similarity">
    <text evidence="2">Belongs to the major facilitator superfamily. EmrB family.</text>
</comment>
<accession>A0A2U2RI12</accession>
<evidence type="ECO:0000259" key="9">
    <source>
        <dbReference type="PROSITE" id="PS50850"/>
    </source>
</evidence>
<evidence type="ECO:0000256" key="1">
    <source>
        <dbReference type="ARBA" id="ARBA00004651"/>
    </source>
</evidence>
<proteinExistence type="inferred from homology"/>
<dbReference type="EMBL" id="QFKX01000005">
    <property type="protein sequence ID" value="PWH05519.1"/>
    <property type="molecule type" value="Genomic_DNA"/>
</dbReference>
<dbReference type="NCBIfam" id="TIGR00711">
    <property type="entry name" value="efflux_EmrB"/>
    <property type="match status" value="1"/>
</dbReference>
<dbReference type="InterPro" id="IPR011701">
    <property type="entry name" value="MFS"/>
</dbReference>
<feature type="transmembrane region" description="Helical" evidence="8">
    <location>
        <begin position="358"/>
        <end position="377"/>
    </location>
</feature>
<feature type="transmembrane region" description="Helical" evidence="8">
    <location>
        <begin position="247"/>
        <end position="268"/>
    </location>
</feature>
<dbReference type="GO" id="GO:0022857">
    <property type="term" value="F:transmembrane transporter activity"/>
    <property type="evidence" value="ECO:0007669"/>
    <property type="project" value="InterPro"/>
</dbReference>
<feature type="transmembrane region" description="Helical" evidence="8">
    <location>
        <begin position="118"/>
        <end position="139"/>
    </location>
</feature>
<dbReference type="Gene3D" id="1.20.1720.10">
    <property type="entry name" value="Multidrug resistance protein D"/>
    <property type="match status" value="1"/>
</dbReference>
<evidence type="ECO:0000256" key="7">
    <source>
        <dbReference type="ARBA" id="ARBA00023136"/>
    </source>
</evidence>
<keyword evidence="4" id="KW-1003">Cell membrane</keyword>
<dbReference type="PRINTS" id="PR01036">
    <property type="entry name" value="TCRTETB"/>
</dbReference>
<dbReference type="SUPFAM" id="SSF103473">
    <property type="entry name" value="MFS general substrate transporter"/>
    <property type="match status" value="1"/>
</dbReference>
<dbReference type="AlphaFoldDB" id="A0A2U2RI12"/>
<gene>
    <name evidence="10" type="ORF">DEO23_13210</name>
</gene>
<keyword evidence="11" id="KW-1185">Reference proteome</keyword>
<dbReference type="InterPro" id="IPR004638">
    <property type="entry name" value="EmrB-like"/>
</dbReference>
<feature type="transmembrane region" description="Helical" evidence="8">
    <location>
        <begin position="426"/>
        <end position="447"/>
    </location>
</feature>
<feature type="transmembrane region" description="Helical" evidence="8">
    <location>
        <begin position="383"/>
        <end position="405"/>
    </location>
</feature>
<feature type="transmembrane region" description="Helical" evidence="8">
    <location>
        <begin position="89"/>
        <end position="112"/>
    </location>
</feature>
<comment type="caution">
    <text evidence="10">The sequence shown here is derived from an EMBL/GenBank/DDBJ whole genome shotgun (WGS) entry which is preliminary data.</text>
</comment>
<keyword evidence="7 8" id="KW-0472">Membrane</keyword>
<reference evidence="10 11" key="1">
    <citation type="submission" date="2018-05" db="EMBL/GenBank/DDBJ databases">
        <title>Brachybacterium sp. M1HQ-2T, whole genome shotgun sequence.</title>
        <authorList>
            <person name="Tuo L."/>
        </authorList>
    </citation>
    <scope>NUCLEOTIDE SEQUENCE [LARGE SCALE GENOMIC DNA]</scope>
    <source>
        <strain evidence="10 11">M1HQ-2</strain>
    </source>
</reference>
<dbReference type="Gene3D" id="1.20.1250.20">
    <property type="entry name" value="MFS general substrate transporter like domains"/>
    <property type="match status" value="1"/>
</dbReference>
<feature type="transmembrane region" description="Helical" evidence="8">
    <location>
        <begin position="175"/>
        <end position="194"/>
    </location>
</feature>
<sequence length="505" mass="52403">MSSSDASRTAPSAPEIDPQGMRVIWLLLIAAFVAILNETTMAIAIPHLNADLGVAPENGQWLTSGFMLTMAVVIPTTGFLLLRLTTRQVFLAAITAFSLGTLICLTALGFPQLLVGRVVQAVGTGIMMPLLMTTIMNVVPAHSRGRMMGRVGLVISLAPAIGPTLSGAVLDTLGWRYLFGIVLPIAVIALLLGARWMTNLGETLRVPLDVLSVVLSALSFGGIVYGLSLLGSAESAGSGGGGSTLPGLGAAGSAAVLIIVGLVLLALFSLRQISLQRRDDALLDLRVFLSRNFTLSVVIMGVVAMAMFGTLTLLPLYLQNVAGLDALLSGLILMPGSILMGVLGPFMGRLYDSHGPRVLLIPGTIVVAASLLFYSTVGEDTAWPVLMVVQTVMSVGLAMTFTPLFSASLGSLRRRLYSHGSAALNTLQQVGGAAGVAVLIGLYSSILHQGEAEGLSTSAAGAPGARTAFLVAGIIALVPVVLAWFVRAPEENEETDAEVPLEAVA</sequence>
<feature type="transmembrane region" description="Helical" evidence="8">
    <location>
        <begin position="293"/>
        <end position="314"/>
    </location>
</feature>
<dbReference type="PROSITE" id="PS50850">
    <property type="entry name" value="MFS"/>
    <property type="match status" value="1"/>
</dbReference>
<feature type="transmembrane region" description="Helical" evidence="8">
    <location>
        <begin position="206"/>
        <end position="227"/>
    </location>
</feature>
<dbReference type="InterPro" id="IPR020846">
    <property type="entry name" value="MFS_dom"/>
</dbReference>
<dbReference type="PANTHER" id="PTHR42718:SF9">
    <property type="entry name" value="MAJOR FACILITATOR SUPERFAMILY MULTIDRUG TRANSPORTER MFSC"/>
    <property type="match status" value="1"/>
</dbReference>
<keyword evidence="5 8" id="KW-0812">Transmembrane</keyword>